<dbReference type="InterPro" id="IPR036390">
    <property type="entry name" value="WH_DNA-bd_sf"/>
</dbReference>
<accession>A0A1L3LTZ0</accession>
<evidence type="ECO:0000256" key="5">
    <source>
        <dbReference type="ARBA" id="ARBA00023125"/>
    </source>
</evidence>
<dbReference type="PRINTS" id="PR00039">
    <property type="entry name" value="HTHLYSR"/>
</dbReference>
<reference evidence="7 8" key="1">
    <citation type="submission" date="2015-10" db="EMBL/GenBank/DDBJ databases">
        <title>Genomic differences between typical nodule nitrogen-fixing rhizobial strains and those coming from bean seeds.</title>
        <authorList>
            <person name="Peralta H."/>
            <person name="Aguilar-Vera A."/>
            <person name="Diaz R."/>
            <person name="Mora Y."/>
            <person name="Martinez-Batallar G."/>
            <person name="Salazar E."/>
            <person name="Vargas-Lagunas C."/>
            <person name="Encarnacion S."/>
            <person name="Girard L."/>
            <person name="Mora J."/>
        </authorList>
    </citation>
    <scope>NUCLEOTIDE SEQUENCE [LARGE SCALE GENOMIC DNA]</scope>
    <source>
        <strain evidence="7 8">CFNEI 73</strain>
        <plasmid evidence="7 8">B</plasmid>
    </source>
</reference>
<dbReference type="SUPFAM" id="SSF53850">
    <property type="entry name" value="Periplasmic binding protein-like II"/>
    <property type="match status" value="1"/>
</dbReference>
<keyword evidence="7" id="KW-0614">Plasmid</keyword>
<dbReference type="InterPro" id="IPR000847">
    <property type="entry name" value="LysR_HTH_N"/>
</dbReference>
<name>A0A1L3LTZ0_9HYPH</name>
<evidence type="ECO:0000256" key="1">
    <source>
        <dbReference type="ARBA" id="ARBA00009437"/>
    </source>
</evidence>
<dbReference type="Gene3D" id="1.10.10.10">
    <property type="entry name" value="Winged helix-like DNA-binding domain superfamily/Winged helix DNA-binding domain"/>
    <property type="match status" value="1"/>
</dbReference>
<dbReference type="InterPro" id="IPR036388">
    <property type="entry name" value="WH-like_DNA-bd_sf"/>
</dbReference>
<geneLocation type="plasmid" evidence="7 8">
    <name>B</name>
</geneLocation>
<dbReference type="Pfam" id="PF00126">
    <property type="entry name" value="HTH_1"/>
    <property type="match status" value="1"/>
</dbReference>
<dbReference type="Proteomes" id="UP000182306">
    <property type="component" value="Plasmid B"/>
</dbReference>
<dbReference type="InterPro" id="IPR005119">
    <property type="entry name" value="LysR_subst-bd"/>
</dbReference>
<dbReference type="Gene3D" id="3.40.190.10">
    <property type="entry name" value="Periplasmic binding protein-like II"/>
    <property type="match status" value="2"/>
</dbReference>
<evidence type="ECO:0000313" key="7">
    <source>
        <dbReference type="EMBL" id="APG93542.1"/>
    </source>
</evidence>
<dbReference type="InterPro" id="IPR037416">
    <property type="entry name" value="NodD_PBP2"/>
</dbReference>
<dbReference type="PANTHER" id="PTHR30118">
    <property type="entry name" value="HTH-TYPE TRANSCRIPTIONAL REGULATOR LEUO-RELATED"/>
    <property type="match status" value="1"/>
</dbReference>
<dbReference type="OrthoDB" id="8339333at2"/>
<dbReference type="GO" id="GO:0003677">
    <property type="term" value="F:DNA binding"/>
    <property type="evidence" value="ECO:0007669"/>
    <property type="project" value="UniProtKB-KW"/>
</dbReference>
<dbReference type="SUPFAM" id="SSF46785">
    <property type="entry name" value="Winged helix' DNA-binding domain"/>
    <property type="match status" value="1"/>
</dbReference>
<keyword evidence="4" id="KW-0805">Transcription regulation</keyword>
<keyword evidence="2" id="KW-0536">Nodulation</keyword>
<dbReference type="PROSITE" id="PS50931">
    <property type="entry name" value="HTH_LYSR"/>
    <property type="match status" value="1"/>
</dbReference>
<dbReference type="PANTHER" id="PTHR30118:SF6">
    <property type="entry name" value="HTH-TYPE TRANSCRIPTIONAL REGULATOR LEUO"/>
    <property type="match status" value="1"/>
</dbReference>
<dbReference type="KEGG" id="same:SAMCFNEI73_pB0345"/>
<dbReference type="EMBL" id="CP013109">
    <property type="protein sequence ID" value="APG93542.1"/>
    <property type="molecule type" value="Genomic_DNA"/>
</dbReference>
<organism evidence="7 8">
    <name type="scientific">Sinorhizobium americanum</name>
    <dbReference type="NCBI Taxonomy" id="194963"/>
    <lineage>
        <taxon>Bacteria</taxon>
        <taxon>Pseudomonadati</taxon>
        <taxon>Pseudomonadota</taxon>
        <taxon>Alphaproteobacteria</taxon>
        <taxon>Hyphomicrobiales</taxon>
        <taxon>Rhizobiaceae</taxon>
        <taxon>Sinorhizobium/Ensifer group</taxon>
        <taxon>Sinorhizobium</taxon>
    </lineage>
</organism>
<evidence type="ECO:0000256" key="6">
    <source>
        <dbReference type="ARBA" id="ARBA00023163"/>
    </source>
</evidence>
<keyword evidence="6" id="KW-0804">Transcription</keyword>
<dbReference type="AlphaFoldDB" id="A0A1L3LTZ0"/>
<keyword evidence="3" id="KW-0678">Repressor</keyword>
<dbReference type="GO" id="GO:0003700">
    <property type="term" value="F:DNA-binding transcription factor activity"/>
    <property type="evidence" value="ECO:0007669"/>
    <property type="project" value="InterPro"/>
</dbReference>
<sequence>MRFKGLDLNLLVALDALMSERNLTAAARRINLSQSAMSAAVARLRSYFRDELFTMAGREFIPTPRAEGLAPAVREALLQIQHSIVSWEAFKPAHSDRRFKIVLSDYVTLVFFEKIVERAAREAPGVSFDCRPPADDNEDLLRRGEVDVLILPEMLMSSTNPRTRLFGDKYVCVGCRTNEQLSEPLTFERYMSMGHVAVKFGNSRRPGLEDWYLLEHGLKRRTDVVVQGFSMIPPMLLGTERIGTMPLRLAQLFAKTIPLQIVELPLPLPPITEAVQWPALHDSDPASLWLREMIVEEASPMASSLPTTEPLVGQTSTSIDLLTSDLRTSSGPGL</sequence>
<dbReference type="Pfam" id="PF03466">
    <property type="entry name" value="LysR_substrate"/>
    <property type="match status" value="1"/>
</dbReference>
<keyword evidence="5" id="KW-0238">DNA-binding</keyword>
<evidence type="ECO:0000256" key="4">
    <source>
        <dbReference type="ARBA" id="ARBA00023015"/>
    </source>
</evidence>
<gene>
    <name evidence="7" type="primary">nodD</name>
    <name evidence="7" type="ORF">SAMCFNEI73_pB0345</name>
</gene>
<evidence type="ECO:0000313" key="8">
    <source>
        <dbReference type="Proteomes" id="UP000182306"/>
    </source>
</evidence>
<dbReference type="RefSeq" id="WP_064253540.1">
    <property type="nucleotide sequence ID" value="NZ_CP013109.1"/>
</dbReference>
<proteinExistence type="inferred from homology"/>
<comment type="similarity">
    <text evidence="1">Belongs to the LysR transcriptional regulatory family.</text>
</comment>
<dbReference type="CDD" id="cd08462">
    <property type="entry name" value="PBP2_NodD"/>
    <property type="match status" value="1"/>
</dbReference>
<keyword evidence="8" id="KW-1185">Reference proteome</keyword>
<evidence type="ECO:0000256" key="2">
    <source>
        <dbReference type="ARBA" id="ARBA00022458"/>
    </source>
</evidence>
<protein>
    <submittedName>
        <fullName evidence="7">Nodulation protein D</fullName>
    </submittedName>
</protein>
<dbReference type="InterPro" id="IPR050389">
    <property type="entry name" value="LysR-type_TF"/>
</dbReference>
<evidence type="ECO:0000256" key="3">
    <source>
        <dbReference type="ARBA" id="ARBA00022491"/>
    </source>
</evidence>